<feature type="region of interest" description="Disordered" evidence="1">
    <location>
        <begin position="144"/>
        <end position="165"/>
    </location>
</feature>
<feature type="region of interest" description="Disordered" evidence="1">
    <location>
        <begin position="60"/>
        <end position="84"/>
    </location>
</feature>
<proteinExistence type="predicted"/>
<sequence>MKSRMIPFIFRRRTRRAEKQQLKSWPRRVDCVVSPMPTPASRSASTTCIAIPRGVAVSSVSASGQRQTDRRLARQGAAGGSSSGARWRQRQTYCANCERLFFTSLSSLSSAAGAFCSLDCKTNLEYMHQLQHVTCTETWESSCTISSGSGDVDAIESGEDGDGRH</sequence>
<evidence type="ECO:0000313" key="3">
    <source>
        <dbReference type="Proteomes" id="UP001162031"/>
    </source>
</evidence>
<evidence type="ECO:0000256" key="1">
    <source>
        <dbReference type="SAM" id="MobiDB-lite"/>
    </source>
</evidence>
<dbReference type="AlphaFoldDB" id="A0AAV0TNM7"/>
<comment type="caution">
    <text evidence="2">The sequence shown here is derived from an EMBL/GenBank/DDBJ whole genome shotgun (WGS) entry which is preliminary data.</text>
</comment>
<dbReference type="Proteomes" id="UP001162031">
    <property type="component" value="Unassembled WGS sequence"/>
</dbReference>
<dbReference type="EMBL" id="CANTFL010000548">
    <property type="protein sequence ID" value="CAI5724114.1"/>
    <property type="molecule type" value="Genomic_DNA"/>
</dbReference>
<name>A0AAV0TNM7_HYABA</name>
<accession>A0AAV0TNM7</accession>
<organism evidence="2 3">
    <name type="scientific">Hyaloperonospora brassicae</name>
    <name type="common">Brassica downy mildew</name>
    <name type="synonym">Peronospora brassicae</name>
    <dbReference type="NCBI Taxonomy" id="162125"/>
    <lineage>
        <taxon>Eukaryota</taxon>
        <taxon>Sar</taxon>
        <taxon>Stramenopiles</taxon>
        <taxon>Oomycota</taxon>
        <taxon>Peronosporomycetes</taxon>
        <taxon>Peronosporales</taxon>
        <taxon>Peronosporaceae</taxon>
        <taxon>Hyaloperonospora</taxon>
    </lineage>
</organism>
<protein>
    <recommendedName>
        <fullName evidence="4">FLZ-type domain-containing protein</fullName>
    </recommendedName>
</protein>
<evidence type="ECO:0000313" key="2">
    <source>
        <dbReference type="EMBL" id="CAI5724114.1"/>
    </source>
</evidence>
<feature type="compositionally biased region" description="Acidic residues" evidence="1">
    <location>
        <begin position="153"/>
        <end position="165"/>
    </location>
</feature>
<evidence type="ECO:0008006" key="4">
    <source>
        <dbReference type="Google" id="ProtNLM"/>
    </source>
</evidence>
<gene>
    <name evidence="2" type="ORF">HBR001_LOCUS3281</name>
</gene>
<keyword evidence="3" id="KW-1185">Reference proteome</keyword>
<reference evidence="2" key="1">
    <citation type="submission" date="2022-12" db="EMBL/GenBank/DDBJ databases">
        <authorList>
            <person name="Webb A."/>
        </authorList>
    </citation>
    <scope>NUCLEOTIDE SEQUENCE</scope>
    <source>
        <strain evidence="2">Hp1</strain>
    </source>
</reference>